<evidence type="ECO:0000313" key="2">
    <source>
        <dbReference type="Proteomes" id="UP000245992"/>
    </source>
</evidence>
<evidence type="ECO:0000313" key="1">
    <source>
        <dbReference type="EMBL" id="PVE13261.1"/>
    </source>
</evidence>
<organism evidence="1 2">
    <name type="scientific">Streptomyces scopuliridis RB72</name>
    <dbReference type="NCBI Taxonomy" id="1440053"/>
    <lineage>
        <taxon>Bacteria</taxon>
        <taxon>Bacillati</taxon>
        <taxon>Actinomycetota</taxon>
        <taxon>Actinomycetes</taxon>
        <taxon>Kitasatosporales</taxon>
        <taxon>Streptomycetaceae</taxon>
        <taxon>Streptomyces</taxon>
    </lineage>
</organism>
<gene>
    <name evidence="1" type="ORF">Y717_20680</name>
</gene>
<dbReference type="EMBL" id="AZSP01000036">
    <property type="protein sequence ID" value="PVE13261.1"/>
    <property type="molecule type" value="Genomic_DNA"/>
</dbReference>
<sequence>MNPQAGNGKVRALYESWGYETISEQQPSADGPVLTAMLRAIRRTTPASSAGSPE</sequence>
<keyword evidence="2" id="KW-1185">Reference proteome</keyword>
<protein>
    <recommendedName>
        <fullName evidence="3">Acetyltransferase</fullName>
    </recommendedName>
</protein>
<dbReference type="AlphaFoldDB" id="A0A2T7TDT8"/>
<proteinExistence type="predicted"/>
<evidence type="ECO:0008006" key="3">
    <source>
        <dbReference type="Google" id="ProtNLM"/>
    </source>
</evidence>
<dbReference type="Proteomes" id="UP000245992">
    <property type="component" value="Unassembled WGS sequence"/>
</dbReference>
<comment type="caution">
    <text evidence="1">The sequence shown here is derived from an EMBL/GenBank/DDBJ whole genome shotgun (WGS) entry which is preliminary data.</text>
</comment>
<name>A0A2T7TDT8_9ACTN</name>
<accession>A0A2T7TDT8</accession>
<reference evidence="1 2" key="1">
    <citation type="submission" date="2013-12" db="EMBL/GenBank/DDBJ databases">
        <title>Annotated genome of Streptomyces scopuliridis.</title>
        <authorList>
            <person name="Olson J.B."/>
        </authorList>
    </citation>
    <scope>NUCLEOTIDE SEQUENCE [LARGE SCALE GENOMIC DNA]</scope>
    <source>
        <strain evidence="1 2">RB72</strain>
    </source>
</reference>